<dbReference type="PANTHER" id="PTHR43129">
    <property type="entry name" value="FOSMIDOMYCIN RESISTANCE PROTEIN"/>
    <property type="match status" value="1"/>
</dbReference>
<feature type="transmembrane region" description="Helical" evidence="5">
    <location>
        <begin position="254"/>
        <end position="275"/>
    </location>
</feature>
<keyword evidence="2 5" id="KW-0812">Transmembrane</keyword>
<keyword evidence="4 5" id="KW-0472">Membrane</keyword>
<dbReference type="CDD" id="cd17478">
    <property type="entry name" value="MFS_FsR"/>
    <property type="match status" value="1"/>
</dbReference>
<dbReference type="GO" id="GO:0022857">
    <property type="term" value="F:transmembrane transporter activity"/>
    <property type="evidence" value="ECO:0007669"/>
    <property type="project" value="InterPro"/>
</dbReference>
<evidence type="ECO:0000256" key="5">
    <source>
        <dbReference type="SAM" id="Phobius"/>
    </source>
</evidence>
<feature type="domain" description="Major facilitator superfamily (MFS) profile" evidence="6">
    <location>
        <begin position="23"/>
        <end position="392"/>
    </location>
</feature>
<dbReference type="PANTHER" id="PTHR43129:SF1">
    <property type="entry name" value="FOSMIDOMYCIN RESISTANCE PROTEIN"/>
    <property type="match status" value="1"/>
</dbReference>
<dbReference type="Pfam" id="PF07690">
    <property type="entry name" value="MFS_1"/>
    <property type="match status" value="1"/>
</dbReference>
<comment type="subcellular location">
    <subcellularLocation>
        <location evidence="1">Cell membrane</location>
        <topology evidence="1">Multi-pass membrane protein</topology>
    </subcellularLocation>
</comment>
<dbReference type="InterPro" id="IPR020846">
    <property type="entry name" value="MFS_dom"/>
</dbReference>
<evidence type="ECO:0000313" key="8">
    <source>
        <dbReference type="Proteomes" id="UP000432015"/>
    </source>
</evidence>
<keyword evidence="3 5" id="KW-1133">Transmembrane helix</keyword>
<evidence type="ECO:0000313" key="7">
    <source>
        <dbReference type="EMBL" id="MUN39379.1"/>
    </source>
</evidence>
<feature type="transmembrane region" description="Helical" evidence="5">
    <location>
        <begin position="170"/>
        <end position="190"/>
    </location>
</feature>
<evidence type="ECO:0000256" key="2">
    <source>
        <dbReference type="ARBA" id="ARBA00022692"/>
    </source>
</evidence>
<feature type="transmembrane region" description="Helical" evidence="5">
    <location>
        <begin position="110"/>
        <end position="127"/>
    </location>
</feature>
<comment type="caution">
    <text evidence="7">The sequence shown here is derived from an EMBL/GenBank/DDBJ whole genome shotgun (WGS) entry which is preliminary data.</text>
</comment>
<keyword evidence="8" id="KW-1185">Reference proteome</keyword>
<feature type="transmembrane region" description="Helical" evidence="5">
    <location>
        <begin position="147"/>
        <end position="164"/>
    </location>
</feature>
<feature type="transmembrane region" description="Helical" evidence="5">
    <location>
        <begin position="338"/>
        <end position="360"/>
    </location>
</feature>
<reference evidence="7 8" key="1">
    <citation type="submission" date="2019-11" db="EMBL/GenBank/DDBJ databases">
        <authorList>
            <person name="Cao P."/>
        </authorList>
    </citation>
    <scope>NUCLEOTIDE SEQUENCE [LARGE SCALE GENOMIC DNA]</scope>
    <source>
        <strain evidence="7 8">NEAU-AAG5</strain>
    </source>
</reference>
<evidence type="ECO:0000256" key="1">
    <source>
        <dbReference type="ARBA" id="ARBA00004651"/>
    </source>
</evidence>
<evidence type="ECO:0000259" key="6">
    <source>
        <dbReference type="PROSITE" id="PS50850"/>
    </source>
</evidence>
<dbReference type="GO" id="GO:0005886">
    <property type="term" value="C:plasma membrane"/>
    <property type="evidence" value="ECO:0007669"/>
    <property type="project" value="UniProtKB-SubCell"/>
</dbReference>
<protein>
    <submittedName>
        <fullName evidence="7">MFS transporter</fullName>
    </submittedName>
</protein>
<dbReference type="Gene3D" id="1.20.1250.20">
    <property type="entry name" value="MFS general substrate transporter like domains"/>
    <property type="match status" value="1"/>
</dbReference>
<dbReference type="AlphaFoldDB" id="A0A7K1L4Q4"/>
<evidence type="ECO:0000256" key="3">
    <source>
        <dbReference type="ARBA" id="ARBA00022989"/>
    </source>
</evidence>
<sequence length="396" mass="41064">MSGTSVSASERPRGAGRAPRGPGIALLTFSHVVDDFYQGAVPALLPFIAARGHFGYAAVAGLTFGATMSSSVAQPLFGMLADRYRMAWLVGAGMSTAALGIALSGTSQRYEFIWLALALAGLGIAAYHPESARIARIASRGSQSAMGYYHVGGNLGIALAPVVISPVVYGLGFGGLWILALPAWITALLLRPRRTEEQAAAARRGAADRPSDRRSFALMTVIVIVRSAVYYGLTTFLTLYVTGTLHGGRGFGEATLTALLFGGVVGTVLGGHLAGRFGRLRVLRVAYALCVPAVLTLAFANHELIIIAVIPVSLCLYVPFSIHTTLGQDYLPQRMGTAAGVTTGLTVSAGGLLAPAFGVLGDATSLRTVLLVLGVLPLLALAAAAMLREPTGATTR</sequence>
<dbReference type="RefSeq" id="WP_156218560.1">
    <property type="nucleotide sequence ID" value="NZ_WOFH01000008.1"/>
</dbReference>
<dbReference type="InterPro" id="IPR011701">
    <property type="entry name" value="MFS"/>
</dbReference>
<proteinExistence type="predicted"/>
<dbReference type="InterPro" id="IPR036259">
    <property type="entry name" value="MFS_trans_sf"/>
</dbReference>
<name>A0A7K1L4Q4_9ACTN</name>
<feature type="transmembrane region" description="Helical" evidence="5">
    <location>
        <begin position="54"/>
        <end position="74"/>
    </location>
</feature>
<gene>
    <name evidence="7" type="ORF">GNZ18_22645</name>
</gene>
<feature type="transmembrane region" description="Helical" evidence="5">
    <location>
        <begin position="86"/>
        <end position="104"/>
    </location>
</feature>
<feature type="transmembrane region" description="Helical" evidence="5">
    <location>
        <begin position="305"/>
        <end position="326"/>
    </location>
</feature>
<feature type="transmembrane region" description="Helical" evidence="5">
    <location>
        <begin position="216"/>
        <end position="242"/>
    </location>
</feature>
<feature type="transmembrane region" description="Helical" evidence="5">
    <location>
        <begin position="366"/>
        <end position="387"/>
    </location>
</feature>
<dbReference type="EMBL" id="WOFH01000008">
    <property type="protein sequence ID" value="MUN39379.1"/>
    <property type="molecule type" value="Genomic_DNA"/>
</dbReference>
<dbReference type="PROSITE" id="PS50850">
    <property type="entry name" value="MFS"/>
    <property type="match status" value="1"/>
</dbReference>
<dbReference type="SUPFAM" id="SSF103473">
    <property type="entry name" value="MFS general substrate transporter"/>
    <property type="match status" value="1"/>
</dbReference>
<accession>A0A7K1L4Q4</accession>
<dbReference type="Proteomes" id="UP000432015">
    <property type="component" value="Unassembled WGS sequence"/>
</dbReference>
<feature type="transmembrane region" description="Helical" evidence="5">
    <location>
        <begin position="282"/>
        <end position="299"/>
    </location>
</feature>
<organism evidence="7 8">
    <name type="scientific">Actinomadura litoris</name>
    <dbReference type="NCBI Taxonomy" id="2678616"/>
    <lineage>
        <taxon>Bacteria</taxon>
        <taxon>Bacillati</taxon>
        <taxon>Actinomycetota</taxon>
        <taxon>Actinomycetes</taxon>
        <taxon>Streptosporangiales</taxon>
        <taxon>Thermomonosporaceae</taxon>
        <taxon>Actinomadura</taxon>
    </lineage>
</organism>
<evidence type="ECO:0000256" key="4">
    <source>
        <dbReference type="ARBA" id="ARBA00023136"/>
    </source>
</evidence>